<dbReference type="InterPro" id="IPR052108">
    <property type="entry name" value="MEGF/SIB"/>
</dbReference>
<dbReference type="EMBL" id="UYRT01008308">
    <property type="protein sequence ID" value="VDK44707.1"/>
    <property type="molecule type" value="Genomic_DNA"/>
</dbReference>
<dbReference type="Pfam" id="PF00053">
    <property type="entry name" value="EGF_laminin"/>
    <property type="match status" value="1"/>
</dbReference>
<dbReference type="InterPro" id="IPR002049">
    <property type="entry name" value="LE_dom"/>
</dbReference>
<dbReference type="InterPro" id="IPR000742">
    <property type="entry name" value="EGF"/>
</dbReference>
<sequence>CIQGRFGVNCDHICQCTNGGICDKETGQCTCPAGFIGTKCEITCPANRFGEKCEKFCDCENGGTCDRVTGQCRCAAGFTGIRCHQVCSEGRFGPGCREKCRCANQAHCAHWDIPGRRVISHVRMANTDPIALWTVNVMAMQNAIRCRVVAIVHQVATVTGVSTVRFRYFL</sequence>
<dbReference type="GO" id="GO:0016020">
    <property type="term" value="C:membrane"/>
    <property type="evidence" value="ECO:0007669"/>
    <property type="project" value="InterPro"/>
</dbReference>
<evidence type="ECO:0000313" key="9">
    <source>
        <dbReference type="Proteomes" id="UP000271098"/>
    </source>
</evidence>
<keyword evidence="2 6" id="KW-0245">EGF-like domain</keyword>
<gene>
    <name evidence="8" type="ORF">GPUH_LOCUS4415</name>
</gene>
<evidence type="ECO:0000313" key="8">
    <source>
        <dbReference type="EMBL" id="VDK44707.1"/>
    </source>
</evidence>
<dbReference type="PRINTS" id="PR00011">
    <property type="entry name" value="EGFLAMININ"/>
</dbReference>
<evidence type="ECO:0000256" key="3">
    <source>
        <dbReference type="ARBA" id="ARBA00022729"/>
    </source>
</evidence>
<evidence type="ECO:0000256" key="5">
    <source>
        <dbReference type="ARBA" id="ARBA00023157"/>
    </source>
</evidence>
<dbReference type="PANTHER" id="PTHR24035">
    <property type="entry name" value="MULTIPLE EPIDERMAL GROWTH FACTOR-LIKE DOMAINS PROTEIN"/>
    <property type="match status" value="1"/>
</dbReference>
<organism evidence="10">
    <name type="scientific">Gongylonema pulchrum</name>
    <dbReference type="NCBI Taxonomy" id="637853"/>
    <lineage>
        <taxon>Eukaryota</taxon>
        <taxon>Metazoa</taxon>
        <taxon>Ecdysozoa</taxon>
        <taxon>Nematoda</taxon>
        <taxon>Chromadorea</taxon>
        <taxon>Rhabditida</taxon>
        <taxon>Spirurina</taxon>
        <taxon>Spiruromorpha</taxon>
        <taxon>Spiruroidea</taxon>
        <taxon>Gongylonematidae</taxon>
        <taxon>Gongylonema</taxon>
    </lineage>
</organism>
<dbReference type="Gene3D" id="2.170.300.10">
    <property type="entry name" value="Tie2 ligand-binding domain superfamily"/>
    <property type="match status" value="1"/>
</dbReference>
<evidence type="ECO:0000256" key="4">
    <source>
        <dbReference type="ARBA" id="ARBA00022737"/>
    </source>
</evidence>
<keyword evidence="3" id="KW-0732">Signal</keyword>
<dbReference type="Proteomes" id="UP000271098">
    <property type="component" value="Unassembled WGS sequence"/>
</dbReference>
<dbReference type="WBParaSite" id="GPUH_0000442201-mRNA-1">
    <property type="protein sequence ID" value="GPUH_0000442201-mRNA-1"/>
    <property type="gene ID" value="GPUH_0000442201"/>
</dbReference>
<protein>
    <submittedName>
        <fullName evidence="10">EGF-like domain-containing protein</fullName>
    </submittedName>
</protein>
<accession>A0A183D6S4</accession>
<feature type="domain" description="EGF-like" evidence="7">
    <location>
        <begin position="49"/>
        <end position="84"/>
    </location>
</feature>
<keyword evidence="5 6" id="KW-1015">Disulfide bond</keyword>
<keyword evidence="9" id="KW-1185">Reference proteome</keyword>
<keyword evidence="4" id="KW-0677">Repeat</keyword>
<keyword evidence="1" id="KW-0217">Developmental protein</keyword>
<dbReference type="SMART" id="SM00051">
    <property type="entry name" value="DSL"/>
    <property type="match status" value="1"/>
</dbReference>
<evidence type="ECO:0000256" key="2">
    <source>
        <dbReference type="ARBA" id="ARBA00022536"/>
    </source>
</evidence>
<dbReference type="GO" id="GO:0007154">
    <property type="term" value="P:cell communication"/>
    <property type="evidence" value="ECO:0007669"/>
    <property type="project" value="InterPro"/>
</dbReference>
<dbReference type="PANTHER" id="PTHR24035:SF109">
    <property type="entry name" value="PROTEIN DRAPER"/>
    <property type="match status" value="1"/>
</dbReference>
<evidence type="ECO:0000313" key="10">
    <source>
        <dbReference type="WBParaSite" id="GPUH_0000442201-mRNA-1"/>
    </source>
</evidence>
<dbReference type="CDD" id="cd00055">
    <property type="entry name" value="EGF_Lam"/>
    <property type="match status" value="1"/>
</dbReference>
<dbReference type="AlphaFoldDB" id="A0A183D6S4"/>
<proteinExistence type="predicted"/>
<dbReference type="PROSITE" id="PS00022">
    <property type="entry name" value="EGF_1"/>
    <property type="match status" value="2"/>
</dbReference>
<reference evidence="8 9" key="2">
    <citation type="submission" date="2018-11" db="EMBL/GenBank/DDBJ databases">
        <authorList>
            <consortium name="Pathogen Informatics"/>
        </authorList>
    </citation>
    <scope>NUCLEOTIDE SEQUENCE [LARGE SCALE GENOMIC DNA]</scope>
</reference>
<dbReference type="PROSITE" id="PS50026">
    <property type="entry name" value="EGF_3"/>
    <property type="match status" value="1"/>
</dbReference>
<name>A0A183D6S4_9BILA</name>
<comment type="caution">
    <text evidence="6">Lacks conserved residue(s) required for the propagation of feature annotation.</text>
</comment>
<dbReference type="InterPro" id="IPR001774">
    <property type="entry name" value="DSL"/>
</dbReference>
<dbReference type="InterPro" id="IPR013111">
    <property type="entry name" value="EGF_extracell"/>
</dbReference>
<evidence type="ECO:0000256" key="6">
    <source>
        <dbReference type="PROSITE-ProRule" id="PRU00076"/>
    </source>
</evidence>
<dbReference type="SMART" id="SM00180">
    <property type="entry name" value="EGF_Lam"/>
    <property type="match status" value="2"/>
</dbReference>
<dbReference type="OrthoDB" id="5786002at2759"/>
<dbReference type="FunFam" id="2.170.300.10:FF:000002">
    <property type="entry name" value="Multiple epidermal growth factor-like domains 10"/>
    <property type="match status" value="1"/>
</dbReference>
<evidence type="ECO:0000259" key="7">
    <source>
        <dbReference type="PROSITE" id="PS50026"/>
    </source>
</evidence>
<feature type="disulfide bond" evidence="6">
    <location>
        <begin position="74"/>
        <end position="83"/>
    </location>
</feature>
<dbReference type="Pfam" id="PF07974">
    <property type="entry name" value="EGF_2"/>
    <property type="match status" value="1"/>
</dbReference>
<dbReference type="SMART" id="SM00181">
    <property type="entry name" value="EGF"/>
    <property type="match status" value="2"/>
</dbReference>
<evidence type="ECO:0000256" key="1">
    <source>
        <dbReference type="ARBA" id="ARBA00022473"/>
    </source>
</evidence>
<reference evidence="10" key="1">
    <citation type="submission" date="2016-06" db="UniProtKB">
        <authorList>
            <consortium name="WormBaseParasite"/>
        </authorList>
    </citation>
    <scope>IDENTIFICATION</scope>
</reference>